<protein>
    <recommendedName>
        <fullName evidence="4">LNS2/PITP domain-containing protein</fullName>
    </recommendedName>
</protein>
<dbReference type="InterPro" id="IPR031315">
    <property type="entry name" value="LNS2/PITP"/>
</dbReference>
<dbReference type="FunCoup" id="A0A0C2X7H9">
    <property type="interactions" value="290"/>
</dbReference>
<organism evidence="5 6">
    <name type="scientific">Amanita muscaria (strain Koide BX008)</name>
    <dbReference type="NCBI Taxonomy" id="946122"/>
    <lineage>
        <taxon>Eukaryota</taxon>
        <taxon>Fungi</taxon>
        <taxon>Dikarya</taxon>
        <taxon>Basidiomycota</taxon>
        <taxon>Agaricomycotina</taxon>
        <taxon>Agaricomycetes</taxon>
        <taxon>Agaricomycetidae</taxon>
        <taxon>Agaricales</taxon>
        <taxon>Pluteineae</taxon>
        <taxon>Amanitaceae</taxon>
        <taxon>Amanita</taxon>
    </lineage>
</organism>
<name>A0A0C2X7H9_AMAMK</name>
<dbReference type="Proteomes" id="UP000054549">
    <property type="component" value="Unassembled WGS sequence"/>
</dbReference>
<feature type="compositionally biased region" description="Polar residues" evidence="3">
    <location>
        <begin position="447"/>
        <end position="456"/>
    </location>
</feature>
<keyword evidence="6" id="KW-1185">Reference proteome</keyword>
<dbReference type="InterPro" id="IPR036412">
    <property type="entry name" value="HAD-like_sf"/>
</dbReference>
<feature type="compositionally biased region" description="Low complexity" evidence="3">
    <location>
        <begin position="254"/>
        <end position="279"/>
    </location>
</feature>
<gene>
    <name evidence="5" type="ORF">M378DRAFT_68064</name>
</gene>
<dbReference type="InterPro" id="IPR013209">
    <property type="entry name" value="LNS2"/>
</dbReference>
<evidence type="ECO:0000259" key="4">
    <source>
        <dbReference type="SMART" id="SM00775"/>
    </source>
</evidence>
<dbReference type="Gene3D" id="3.40.50.1000">
    <property type="entry name" value="HAD superfamily/HAD-like"/>
    <property type="match status" value="1"/>
</dbReference>
<feature type="domain" description="LNS2/PITP" evidence="4">
    <location>
        <begin position="581"/>
        <end position="739"/>
    </location>
</feature>
<dbReference type="InterPro" id="IPR023214">
    <property type="entry name" value="HAD_sf"/>
</dbReference>
<feature type="region of interest" description="Disordered" evidence="3">
    <location>
        <begin position="855"/>
        <end position="912"/>
    </location>
</feature>
<evidence type="ECO:0000256" key="1">
    <source>
        <dbReference type="ARBA" id="ARBA00005476"/>
    </source>
</evidence>
<reference evidence="5 6" key="1">
    <citation type="submission" date="2014-04" db="EMBL/GenBank/DDBJ databases">
        <title>Evolutionary Origins and Diversification of the Mycorrhizal Mutualists.</title>
        <authorList>
            <consortium name="DOE Joint Genome Institute"/>
            <consortium name="Mycorrhizal Genomics Consortium"/>
            <person name="Kohler A."/>
            <person name="Kuo A."/>
            <person name="Nagy L.G."/>
            <person name="Floudas D."/>
            <person name="Copeland A."/>
            <person name="Barry K.W."/>
            <person name="Cichocki N."/>
            <person name="Veneault-Fourrey C."/>
            <person name="LaButti K."/>
            <person name="Lindquist E.A."/>
            <person name="Lipzen A."/>
            <person name="Lundell T."/>
            <person name="Morin E."/>
            <person name="Murat C."/>
            <person name="Riley R."/>
            <person name="Ohm R."/>
            <person name="Sun H."/>
            <person name="Tunlid A."/>
            <person name="Henrissat B."/>
            <person name="Grigoriev I.V."/>
            <person name="Hibbett D.S."/>
            <person name="Martin F."/>
        </authorList>
    </citation>
    <scope>NUCLEOTIDE SEQUENCE [LARGE SCALE GENOMIC DNA]</scope>
    <source>
        <strain evidence="5 6">Koide BX008</strain>
    </source>
</reference>
<dbReference type="FunFam" id="3.40.50.1000:FF:000063">
    <property type="entry name" value="Nuclear elongation and deformation protein"/>
    <property type="match status" value="1"/>
</dbReference>
<accession>A0A0C2X7H9</accession>
<dbReference type="GO" id="GO:0019432">
    <property type="term" value="P:triglyceride biosynthetic process"/>
    <property type="evidence" value="ECO:0007669"/>
    <property type="project" value="TreeGrafter"/>
</dbReference>
<feature type="region of interest" description="Disordered" evidence="3">
    <location>
        <begin position="814"/>
        <end position="837"/>
    </location>
</feature>
<feature type="compositionally biased region" description="Basic and acidic residues" evidence="3">
    <location>
        <begin position="113"/>
        <end position="127"/>
    </location>
</feature>
<dbReference type="Pfam" id="PF08235">
    <property type="entry name" value="LNS2"/>
    <property type="match status" value="1"/>
</dbReference>
<dbReference type="GO" id="GO:0005634">
    <property type="term" value="C:nucleus"/>
    <property type="evidence" value="ECO:0007669"/>
    <property type="project" value="TreeGrafter"/>
</dbReference>
<dbReference type="STRING" id="946122.A0A0C2X7H9"/>
<feature type="region of interest" description="Disordered" evidence="3">
    <location>
        <begin position="370"/>
        <end position="456"/>
    </location>
</feature>
<feature type="region of interest" description="Disordered" evidence="3">
    <location>
        <begin position="102"/>
        <end position="146"/>
    </location>
</feature>
<feature type="compositionally biased region" description="Acidic residues" evidence="3">
    <location>
        <begin position="374"/>
        <end position="384"/>
    </location>
</feature>
<feature type="compositionally biased region" description="Low complexity" evidence="3">
    <location>
        <begin position="855"/>
        <end position="869"/>
    </location>
</feature>
<evidence type="ECO:0000256" key="3">
    <source>
        <dbReference type="SAM" id="MobiDB-lite"/>
    </source>
</evidence>
<evidence type="ECO:0000313" key="6">
    <source>
        <dbReference type="Proteomes" id="UP000054549"/>
    </source>
</evidence>
<sequence>MNYLRGAVSAISAPYHYYNQINPSTLTGAIDVIVVQRPAKDGSTELACSPFHVRFGKWKVLRPSDKRVNVSVNGNQIPYDMKIGEAGEAFFVFETDEDVPEDLITSPLLQPTRTERESAADDDKDRTGAPATHGIPDLKQQGARPRLTSEPEFLDLDALPQGKTEPVDVQLVNVNSYDYRSSTMEELDKRADEALAQTCRHQSVVGPDVEYCRDVALDIEGYHAPEQPDQTPKNTFIFPSFAEHTPSNSDNELPPRSTTPSTSSLPDSSDSDNSTRRNSLTLHLFRPTSEPPPDIVLASADDSSHTHSSETLIGSSLTSPGPSSPAPGTPPLHALQQQEYSWEWGGFPTPSPMREHFPSVEGDPVSDYLGAIEGEGDEADNEGDASDHLQGRTWKRGRKRSQCKSKLDNVVGSEANLTDDVAMSLPEERRPYVRSKSEPPEEVHPPTVSSVGQTERPQTKKLSWVQWWSRRQKVGNTNISSDGDEANRPILRGSTTAPPTVPLYLHEVLSTPRPGLRAELEPIASPPSPKKRYAKTLRLTSDQLKALNLKQGPNIITFSLSASGAIACTARIFVWDHTDHVVISDIDGTITKSDGLGHVFAMIGRDWTHLGVAKLYTDITRNGYKILYLTSRAIGQADATRYYLKGIKQNDYQLPDGPVIMSPDRLMASLHRREVIMRKPEMFKMACLRDIRNLFGESNRNPFCAGFGNRITDALSYRSVNVSSSRIFTIDTSGEVRMELLELAGYKSSYIHMTDLVDQMFPPINKKWMPEYTDFNYWRTPVPEIPLPILTPPSPALSARSDGSTRSALARLRNFSLTSNKQMQNEKEENGEGSRNNVHTRLSSLERLSNSLVNGLRRSMSPDSRSESSTAYGESDADSEGEWDTGANGKTRKRRGRRERGRSIGSMPGSLSDMHFFGLDEYDEEPVFGEFEGSEGEQQVDGELQEGHMFADEQALEEDLFVAGEMQNVPFL</sequence>
<dbReference type="InterPro" id="IPR026058">
    <property type="entry name" value="LIPIN"/>
</dbReference>
<feature type="compositionally biased region" description="Basic residues" evidence="3">
    <location>
        <begin position="393"/>
        <end position="403"/>
    </location>
</feature>
<evidence type="ECO:0000256" key="2">
    <source>
        <dbReference type="ARBA" id="ARBA00022553"/>
    </source>
</evidence>
<dbReference type="PANTHER" id="PTHR12181:SF12">
    <property type="entry name" value="PHOSPHATIDATE PHOSPHATASE"/>
    <property type="match status" value="1"/>
</dbReference>
<dbReference type="Pfam" id="PF04571">
    <property type="entry name" value="Lipin_N"/>
    <property type="match status" value="1"/>
</dbReference>
<dbReference type="GO" id="GO:0008195">
    <property type="term" value="F:phosphatidate phosphatase activity"/>
    <property type="evidence" value="ECO:0007669"/>
    <property type="project" value="TreeGrafter"/>
</dbReference>
<proteinExistence type="inferred from homology"/>
<dbReference type="InParanoid" id="A0A0C2X7H9"/>
<keyword evidence="2" id="KW-0597">Phosphoprotein</keyword>
<dbReference type="HOGENOM" id="CLU_002546_2_0_1"/>
<feature type="compositionally biased region" description="Basic residues" evidence="3">
    <location>
        <begin position="890"/>
        <end position="900"/>
    </location>
</feature>
<dbReference type="PANTHER" id="PTHR12181">
    <property type="entry name" value="LIPIN"/>
    <property type="match status" value="1"/>
</dbReference>
<dbReference type="OrthoDB" id="4567at2759"/>
<dbReference type="AlphaFoldDB" id="A0A0C2X7H9"/>
<feature type="compositionally biased region" description="Basic and acidic residues" evidence="3">
    <location>
        <begin position="426"/>
        <end position="444"/>
    </location>
</feature>
<dbReference type="EMBL" id="KN818224">
    <property type="protein sequence ID" value="KIL70297.1"/>
    <property type="molecule type" value="Genomic_DNA"/>
</dbReference>
<dbReference type="InterPro" id="IPR007651">
    <property type="entry name" value="Lipin_N"/>
</dbReference>
<dbReference type="GO" id="GO:0009062">
    <property type="term" value="P:fatty acid catabolic process"/>
    <property type="evidence" value="ECO:0007669"/>
    <property type="project" value="TreeGrafter"/>
</dbReference>
<feature type="compositionally biased region" description="Low complexity" evidence="3">
    <location>
        <begin position="309"/>
        <end position="321"/>
    </location>
</feature>
<dbReference type="SMART" id="SM00775">
    <property type="entry name" value="LNS2"/>
    <property type="match status" value="1"/>
</dbReference>
<feature type="region of interest" description="Disordered" evidence="3">
    <location>
        <begin position="223"/>
        <end position="333"/>
    </location>
</feature>
<comment type="similarity">
    <text evidence="1">Belongs to the lipin family.</text>
</comment>
<dbReference type="SUPFAM" id="SSF56784">
    <property type="entry name" value="HAD-like"/>
    <property type="match status" value="1"/>
</dbReference>
<evidence type="ECO:0000313" key="5">
    <source>
        <dbReference type="EMBL" id="KIL70297.1"/>
    </source>
</evidence>